<dbReference type="EC" id="3.2.1.52" evidence="3"/>
<accession>A0A5C8ZRD0</accession>
<dbReference type="PANTHER" id="PTHR22600">
    <property type="entry name" value="BETA-HEXOSAMINIDASE"/>
    <property type="match status" value="1"/>
</dbReference>
<evidence type="ECO:0000256" key="5">
    <source>
        <dbReference type="ARBA" id="ARBA00023295"/>
    </source>
</evidence>
<evidence type="ECO:0000256" key="4">
    <source>
        <dbReference type="ARBA" id="ARBA00022801"/>
    </source>
</evidence>
<evidence type="ECO:0000259" key="11">
    <source>
        <dbReference type="Pfam" id="PF02838"/>
    </source>
</evidence>
<evidence type="ECO:0000256" key="3">
    <source>
        <dbReference type="ARBA" id="ARBA00012663"/>
    </source>
</evidence>
<keyword evidence="4 12" id="KW-0378">Hydrolase</keyword>
<dbReference type="EMBL" id="VRYZ01000006">
    <property type="protein sequence ID" value="TXS90364.1"/>
    <property type="molecule type" value="Genomic_DNA"/>
</dbReference>
<evidence type="ECO:0000259" key="10">
    <source>
        <dbReference type="Pfam" id="PF00728"/>
    </source>
</evidence>
<comment type="catalytic activity">
    <reaction evidence="1">
        <text>Hydrolysis of terminal non-reducing N-acetyl-D-hexosamine residues in N-acetyl-beta-D-hexosaminides.</text>
        <dbReference type="EC" id="3.2.1.52"/>
    </reaction>
</comment>
<evidence type="ECO:0000256" key="9">
    <source>
        <dbReference type="SAM" id="MobiDB-lite"/>
    </source>
</evidence>
<dbReference type="InterPro" id="IPR025705">
    <property type="entry name" value="Beta_hexosaminidase_sua/sub"/>
</dbReference>
<dbReference type="OrthoDB" id="9763537at2"/>
<evidence type="ECO:0000256" key="8">
    <source>
        <dbReference type="PIRSR" id="PIRSR625705-1"/>
    </source>
</evidence>
<dbReference type="GO" id="GO:0030203">
    <property type="term" value="P:glycosaminoglycan metabolic process"/>
    <property type="evidence" value="ECO:0007669"/>
    <property type="project" value="TreeGrafter"/>
</dbReference>
<feature type="active site" description="Proton donor" evidence="8">
    <location>
        <position position="314"/>
    </location>
</feature>
<dbReference type="PRINTS" id="PR00738">
    <property type="entry name" value="GLHYDRLASE20"/>
</dbReference>
<feature type="domain" description="Glycoside hydrolase family 20 catalytic" evidence="10">
    <location>
        <begin position="136"/>
        <end position="479"/>
    </location>
</feature>
<dbReference type="GO" id="GO:0004563">
    <property type="term" value="F:beta-N-acetylhexosaminidase activity"/>
    <property type="evidence" value="ECO:0007669"/>
    <property type="project" value="UniProtKB-EC"/>
</dbReference>
<evidence type="ECO:0000256" key="6">
    <source>
        <dbReference type="ARBA" id="ARBA00030512"/>
    </source>
</evidence>
<evidence type="ECO:0000256" key="1">
    <source>
        <dbReference type="ARBA" id="ARBA00001231"/>
    </source>
</evidence>
<dbReference type="Gene3D" id="2.60.120.260">
    <property type="entry name" value="Galactose-binding domain-like"/>
    <property type="match status" value="1"/>
</dbReference>
<keyword evidence="13" id="KW-1185">Reference proteome</keyword>
<reference evidence="12 13" key="1">
    <citation type="submission" date="2019-08" db="EMBL/GenBank/DDBJ databases">
        <title>Parahaliea maris sp. nov., isolated from the surface seawater.</title>
        <authorList>
            <person name="Liu Y."/>
        </authorList>
    </citation>
    <scope>NUCLEOTIDE SEQUENCE [LARGE SCALE GENOMIC DNA]</scope>
    <source>
        <strain evidence="12 13">S2-26</strain>
    </source>
</reference>
<gene>
    <name evidence="12" type="ORF">FVW59_13530</name>
</gene>
<dbReference type="SUPFAM" id="SSF55545">
    <property type="entry name" value="beta-N-acetylhexosaminidase-like domain"/>
    <property type="match status" value="1"/>
</dbReference>
<dbReference type="CDD" id="cd06563">
    <property type="entry name" value="GH20_chitobiase-like"/>
    <property type="match status" value="1"/>
</dbReference>
<dbReference type="Pfam" id="PF02838">
    <property type="entry name" value="Glyco_hydro_20b"/>
    <property type="match status" value="1"/>
</dbReference>
<dbReference type="GO" id="GO:0005975">
    <property type="term" value="P:carbohydrate metabolic process"/>
    <property type="evidence" value="ECO:0007669"/>
    <property type="project" value="InterPro"/>
</dbReference>
<evidence type="ECO:0000313" key="13">
    <source>
        <dbReference type="Proteomes" id="UP000321933"/>
    </source>
</evidence>
<feature type="domain" description="Beta-hexosaminidase bacterial type N-terminal" evidence="11">
    <location>
        <begin position="9"/>
        <end position="113"/>
    </location>
</feature>
<comment type="caution">
    <text evidence="12">The sequence shown here is derived from an EMBL/GenBank/DDBJ whole genome shotgun (WGS) entry which is preliminary data.</text>
</comment>
<dbReference type="Gene3D" id="3.20.20.80">
    <property type="entry name" value="Glycosidases"/>
    <property type="match status" value="1"/>
</dbReference>
<comment type="similarity">
    <text evidence="2">Belongs to the glycosyl hydrolase 20 family.</text>
</comment>
<feature type="region of interest" description="Disordered" evidence="9">
    <location>
        <begin position="196"/>
        <end position="215"/>
    </location>
</feature>
<dbReference type="PANTHER" id="PTHR22600:SF57">
    <property type="entry name" value="BETA-N-ACETYLHEXOSAMINIDASE"/>
    <property type="match status" value="1"/>
</dbReference>
<evidence type="ECO:0000313" key="12">
    <source>
        <dbReference type="EMBL" id="TXS90364.1"/>
    </source>
</evidence>
<dbReference type="InterPro" id="IPR029018">
    <property type="entry name" value="Hex-like_dom2"/>
</dbReference>
<dbReference type="Proteomes" id="UP000321933">
    <property type="component" value="Unassembled WGS sequence"/>
</dbReference>
<sequence>MSFSTLPLVTPAPQHFAAGEGECRLHRQMAVHTSDPSLQALAGFVAHSLALAPEGSAAAPALYLALDAALPGPEHYHLLITPQQLTLSGGGVPGVFYALQTLLQLLPPAVSRQGLPERGDCAVACASFRDGPALGWRGMHLDCSRHFFPRDFILRYLDLLALHKLNRFHWHLSDDQGWRFPSRRFPRLTEVGARRERTVQGHTSNPDRRYREQPHGGYYSEDDIRAVVEYAAQRQIAVIPELDIPGHAAALLAAYPEYACGPRADGEPYQVETHFGIFPDVLCPKEETFHFLQQLLEEVVALFPGDYVHIGGDEVVKTAWRNCPHCQQLIRDQDLRDEDGLHGYFVARVAGILEGLGKKVLGWDEVMDGDVSRDTTIMCWNSNAGERALQAGYPVVMCPVDRVYFDFYQSTSLDEPAAIHGLTPLRRVYDYHPATPAGESGRLLGAQGNIWTEYLATPEAVSYAALPRLCALAESLWRGEGRQWPDFCRRLPALTSRLRQLGYRVADSHCKPLLTLDERRDGKLRVKVASDVPGVITRYTLDGAAPDAASPACTDWLPIEQECLLRATGQTPDGTLYGDERQQLAPHLGLHKTVYRWREEGLQQAPELALLTNGCRGNGRIFHYHEWAVCAEELADIVVDLEQPQVLTTLRFNLEAGAHRRLARPAAIEVLGSSEDQQWQTLAHVDGATLPADGAVQLDLGALRLRYLRLRLDNSRRYYSPETRQLERMPLYLDELVLT</sequence>
<evidence type="ECO:0000256" key="7">
    <source>
        <dbReference type="ARBA" id="ARBA00033000"/>
    </source>
</evidence>
<proteinExistence type="inferred from homology"/>
<dbReference type="AlphaFoldDB" id="A0A5C8ZRD0"/>
<dbReference type="InterPro" id="IPR015882">
    <property type="entry name" value="HEX_bac_N"/>
</dbReference>
<dbReference type="InterPro" id="IPR015883">
    <property type="entry name" value="Glyco_hydro_20_cat"/>
</dbReference>
<dbReference type="Pfam" id="PF00728">
    <property type="entry name" value="Glyco_hydro_20"/>
    <property type="match status" value="1"/>
</dbReference>
<keyword evidence="5" id="KW-0326">Glycosidase</keyword>
<name>A0A5C8ZRD0_9GAMM</name>
<dbReference type="Gene3D" id="3.30.379.10">
    <property type="entry name" value="Chitobiase/beta-hexosaminidase domain 2-like"/>
    <property type="match status" value="1"/>
</dbReference>
<dbReference type="GO" id="GO:0016020">
    <property type="term" value="C:membrane"/>
    <property type="evidence" value="ECO:0007669"/>
    <property type="project" value="TreeGrafter"/>
</dbReference>
<evidence type="ECO:0000256" key="2">
    <source>
        <dbReference type="ARBA" id="ARBA00006285"/>
    </source>
</evidence>
<protein>
    <recommendedName>
        <fullName evidence="3">beta-N-acetylhexosaminidase</fullName>
        <ecNumber evidence="3">3.2.1.52</ecNumber>
    </recommendedName>
    <alternativeName>
        <fullName evidence="6">Beta-N-acetylhexosaminidase</fullName>
    </alternativeName>
    <alternativeName>
        <fullName evidence="7">N-acetyl-beta-glucosaminidase</fullName>
    </alternativeName>
</protein>
<feature type="compositionally biased region" description="Basic and acidic residues" evidence="9">
    <location>
        <begin position="196"/>
        <end position="214"/>
    </location>
</feature>
<organism evidence="12 13">
    <name type="scientific">Parahaliea aestuarii</name>
    <dbReference type="NCBI Taxonomy" id="1852021"/>
    <lineage>
        <taxon>Bacteria</taxon>
        <taxon>Pseudomonadati</taxon>
        <taxon>Pseudomonadota</taxon>
        <taxon>Gammaproteobacteria</taxon>
        <taxon>Cellvibrionales</taxon>
        <taxon>Halieaceae</taxon>
        <taxon>Parahaliea</taxon>
    </lineage>
</organism>
<dbReference type="InterPro" id="IPR017853">
    <property type="entry name" value="GH"/>
</dbReference>
<dbReference type="RefSeq" id="WP_148064890.1">
    <property type="nucleotide sequence ID" value="NZ_VRYZ01000006.1"/>
</dbReference>
<dbReference type="SUPFAM" id="SSF51445">
    <property type="entry name" value="(Trans)glycosidases"/>
    <property type="match status" value="1"/>
</dbReference>